<proteinExistence type="predicted"/>
<dbReference type="Gene3D" id="2.160.20.10">
    <property type="entry name" value="Single-stranded right-handed beta-helix, Pectin lyase-like"/>
    <property type="match status" value="1"/>
</dbReference>
<name>A0ABP0WF03_9BRYO</name>
<dbReference type="EMBL" id="OZ020111">
    <property type="protein sequence ID" value="CAK9263970.1"/>
    <property type="molecule type" value="Genomic_DNA"/>
</dbReference>
<dbReference type="PANTHER" id="PTHR31683:SF187">
    <property type="entry name" value="PECTATE LYASE 18-RELATED"/>
    <property type="match status" value="1"/>
</dbReference>
<dbReference type="InterPro" id="IPR012334">
    <property type="entry name" value="Pectin_lyas_fold"/>
</dbReference>
<evidence type="ECO:0000313" key="4">
    <source>
        <dbReference type="Proteomes" id="UP001497444"/>
    </source>
</evidence>
<organism evidence="3 4">
    <name type="scientific">Sphagnum jensenii</name>
    <dbReference type="NCBI Taxonomy" id="128206"/>
    <lineage>
        <taxon>Eukaryota</taxon>
        <taxon>Viridiplantae</taxon>
        <taxon>Streptophyta</taxon>
        <taxon>Embryophyta</taxon>
        <taxon>Bryophyta</taxon>
        <taxon>Sphagnophytina</taxon>
        <taxon>Sphagnopsida</taxon>
        <taxon>Sphagnales</taxon>
        <taxon>Sphagnaceae</taxon>
        <taxon>Sphagnum</taxon>
    </lineage>
</organism>
<dbReference type="Proteomes" id="UP001497444">
    <property type="component" value="Chromosome 16"/>
</dbReference>
<dbReference type="SUPFAM" id="SSF51126">
    <property type="entry name" value="Pectin lyase-like"/>
    <property type="match status" value="1"/>
</dbReference>
<gene>
    <name evidence="3" type="ORF">CSSPJE1EN1_LOCUS9448</name>
</gene>
<reference evidence="3" key="1">
    <citation type="submission" date="2024-02" db="EMBL/GenBank/DDBJ databases">
        <authorList>
            <consortium name="ELIXIR-Norway"/>
            <consortium name="Elixir Norway"/>
        </authorList>
    </citation>
    <scope>NUCLEOTIDE SEQUENCE</scope>
</reference>
<dbReference type="InterPro" id="IPR045032">
    <property type="entry name" value="PEL"/>
</dbReference>
<dbReference type="InterPro" id="IPR011050">
    <property type="entry name" value="Pectin_lyase_fold/virulence"/>
</dbReference>
<keyword evidence="4" id="KW-1185">Reference proteome</keyword>
<evidence type="ECO:0000313" key="3">
    <source>
        <dbReference type="EMBL" id="CAK9263970.1"/>
    </source>
</evidence>
<dbReference type="InterPro" id="IPR002022">
    <property type="entry name" value="Pec_lyase"/>
</dbReference>
<dbReference type="SMART" id="SM00656">
    <property type="entry name" value="Amb_all"/>
    <property type="match status" value="1"/>
</dbReference>
<feature type="domain" description="Pectate lyase" evidence="2">
    <location>
        <begin position="1"/>
        <end position="114"/>
    </location>
</feature>
<keyword evidence="1" id="KW-0456">Lyase</keyword>
<dbReference type="PANTHER" id="PTHR31683">
    <property type="entry name" value="PECTATE LYASE 18-RELATED"/>
    <property type="match status" value="1"/>
</dbReference>
<dbReference type="Pfam" id="PF00544">
    <property type="entry name" value="Pectate_lyase_4"/>
    <property type="match status" value="1"/>
</dbReference>
<accession>A0ABP0WF03</accession>
<sequence length="114" mass="12402">MMSYKRLDGRGVVVHITSGASVTLQSVNHTIIHNIYIHDIVANEPARVMSSESHVGQGGRADGDAISIFTANNIWIDHCSLAKAGDGLIDAIRGSTLTISNNYFMNHDKAWKQP</sequence>
<evidence type="ECO:0000259" key="2">
    <source>
        <dbReference type="SMART" id="SM00656"/>
    </source>
</evidence>
<protein>
    <recommendedName>
        <fullName evidence="2">Pectate lyase domain-containing protein</fullName>
    </recommendedName>
</protein>
<evidence type="ECO:0000256" key="1">
    <source>
        <dbReference type="ARBA" id="ARBA00023239"/>
    </source>
</evidence>